<reference evidence="4" key="2">
    <citation type="submission" date="2016-10" db="EMBL/GenBank/DDBJ databases">
        <authorList>
            <person name="de Groot N.N."/>
        </authorList>
    </citation>
    <scope>NUCLEOTIDE SEQUENCE [LARGE SCALE GENOMIC DNA]</scope>
    <source>
        <strain evidence="4">CGMCC 1.12397</strain>
    </source>
</reference>
<evidence type="ECO:0000313" key="4">
    <source>
        <dbReference type="EMBL" id="SDR13435.1"/>
    </source>
</evidence>
<protein>
    <submittedName>
        <fullName evidence="3">Glycosyltransferase family 1 protein</fullName>
    </submittedName>
    <submittedName>
        <fullName evidence="4">Glycosyltransferase involved in cell wall bisynthesis</fullName>
    </submittedName>
</protein>
<name>A0A1H1GJU1_9EURY</name>
<dbReference type="Pfam" id="PF13439">
    <property type="entry name" value="Glyco_transf_4"/>
    <property type="match status" value="1"/>
</dbReference>
<dbReference type="InterPro" id="IPR001296">
    <property type="entry name" value="Glyco_trans_1"/>
</dbReference>
<keyword evidence="4" id="KW-0808">Transferase</keyword>
<dbReference type="CDD" id="cd03801">
    <property type="entry name" value="GT4_PimA-like"/>
    <property type="match status" value="1"/>
</dbReference>
<dbReference type="GO" id="GO:0016757">
    <property type="term" value="F:glycosyltransferase activity"/>
    <property type="evidence" value="ECO:0007669"/>
    <property type="project" value="InterPro"/>
</dbReference>
<feature type="domain" description="Glycosyltransferase subfamily 4-like N-terminal" evidence="2">
    <location>
        <begin position="36"/>
        <end position="208"/>
    </location>
</feature>
<evidence type="ECO:0000313" key="5">
    <source>
        <dbReference type="Proteomes" id="UP000199289"/>
    </source>
</evidence>
<reference evidence="3 6" key="3">
    <citation type="submission" date="2018-07" db="EMBL/GenBank/DDBJ databases">
        <title>Genome sequence of extremly halophilic archaeon Halopelagius longus strain BC12-B1.</title>
        <authorList>
            <person name="Zhang X."/>
        </authorList>
    </citation>
    <scope>NUCLEOTIDE SEQUENCE [LARGE SCALE GENOMIC DNA]</scope>
    <source>
        <strain evidence="3 6">BC12-B1</strain>
    </source>
</reference>
<dbReference type="Gene3D" id="3.40.50.2000">
    <property type="entry name" value="Glycogen Phosphorylase B"/>
    <property type="match status" value="2"/>
</dbReference>
<feature type="domain" description="Glycosyl transferase family 1" evidence="1">
    <location>
        <begin position="212"/>
        <end position="372"/>
    </location>
</feature>
<proteinExistence type="predicted"/>
<accession>A0A1H1GJU1</accession>
<dbReference type="PANTHER" id="PTHR45947:SF3">
    <property type="entry name" value="SULFOQUINOVOSYL TRANSFERASE SQD2"/>
    <property type="match status" value="1"/>
</dbReference>
<dbReference type="Pfam" id="PF00534">
    <property type="entry name" value="Glycos_transf_1"/>
    <property type="match status" value="1"/>
</dbReference>
<reference evidence="5" key="1">
    <citation type="submission" date="2016-10" db="EMBL/GenBank/DDBJ databases">
        <authorList>
            <person name="Varghese N."/>
            <person name="Submissions S."/>
        </authorList>
    </citation>
    <scope>NUCLEOTIDE SEQUENCE [LARGE SCALE GENOMIC DNA]</scope>
    <source>
        <strain evidence="5">CGMCC 1.12397</strain>
    </source>
</reference>
<dbReference type="InterPro" id="IPR028098">
    <property type="entry name" value="Glyco_trans_4-like_N"/>
</dbReference>
<keyword evidence="6" id="KW-1185">Reference proteome</keyword>
<dbReference type="SUPFAM" id="SSF53756">
    <property type="entry name" value="UDP-Glycosyltransferase/glycogen phosphorylase"/>
    <property type="match status" value="1"/>
</dbReference>
<sequence length="399" mass="44105">MRTDAGTRTQQREADRTRTKRILIRSSIPLRSEFEGGADRLMVKVGEALRNVGWDVHFLSPAPRGSAGDNDLSTESDVTFHDFDYAAPDSSAAKILNSVRGASFFRKLVREVEFDVVLDDISHIPFYPAHFLSPDSVSNALFVHTLYLESANRFLGENKGRIIHLIERTLPYLDDPTVVCAGPSTASRVQGGLGHDRTAILNPCIELDAFDFNPTPESKTVLYLGRLTRRKNVGTLLDAWRRVEAESDEYELVVAGTGYKEDELHERAARLGLQNVDFRGYVSEREKRRLLSESALFVIPSLMEGYVTTGLEALASGTPIVGTDTYGVHDYVVDGDNGRLVDPEDAGELGSVLIETLGSPDDISRMAEQGRETAEDHSFAKFTERADELFTSISAGDNM</sequence>
<dbReference type="OrthoDB" id="131038at2157"/>
<evidence type="ECO:0000259" key="1">
    <source>
        <dbReference type="Pfam" id="PF00534"/>
    </source>
</evidence>
<evidence type="ECO:0000313" key="3">
    <source>
        <dbReference type="EMBL" id="RDI69699.1"/>
    </source>
</evidence>
<dbReference type="RefSeq" id="WP_092539200.1">
    <property type="nucleotide sequence ID" value="NZ_FNKQ01000006.1"/>
</dbReference>
<evidence type="ECO:0000259" key="2">
    <source>
        <dbReference type="Pfam" id="PF13439"/>
    </source>
</evidence>
<dbReference type="PANTHER" id="PTHR45947">
    <property type="entry name" value="SULFOQUINOVOSYL TRANSFERASE SQD2"/>
    <property type="match status" value="1"/>
</dbReference>
<dbReference type="AlphaFoldDB" id="A0A1H1GJU1"/>
<gene>
    <name evidence="3" type="ORF">DWB78_18180</name>
    <name evidence="4" type="ORF">SAMN05216278_3718</name>
</gene>
<dbReference type="EMBL" id="QQST01000004">
    <property type="protein sequence ID" value="RDI69699.1"/>
    <property type="molecule type" value="Genomic_DNA"/>
</dbReference>
<dbReference type="InterPro" id="IPR050194">
    <property type="entry name" value="Glycosyltransferase_grp1"/>
</dbReference>
<evidence type="ECO:0000313" key="6">
    <source>
        <dbReference type="Proteomes" id="UP000255421"/>
    </source>
</evidence>
<dbReference type="Proteomes" id="UP000199289">
    <property type="component" value="Unassembled WGS sequence"/>
</dbReference>
<dbReference type="EMBL" id="FNKQ01000006">
    <property type="protein sequence ID" value="SDR13435.1"/>
    <property type="molecule type" value="Genomic_DNA"/>
</dbReference>
<organism evidence="4 5">
    <name type="scientific">Halopelagius longus</name>
    <dbReference type="NCBI Taxonomy" id="1236180"/>
    <lineage>
        <taxon>Archaea</taxon>
        <taxon>Methanobacteriati</taxon>
        <taxon>Methanobacteriota</taxon>
        <taxon>Stenosarchaea group</taxon>
        <taxon>Halobacteria</taxon>
        <taxon>Halobacteriales</taxon>
        <taxon>Haloferacaceae</taxon>
    </lineage>
</organism>
<dbReference type="Proteomes" id="UP000255421">
    <property type="component" value="Unassembled WGS sequence"/>
</dbReference>